<name>A0A9D1P8A5_9FIRM</name>
<reference evidence="1" key="2">
    <citation type="journal article" date="2021" name="PeerJ">
        <title>Extensive microbial diversity within the chicken gut microbiome revealed by metagenomics and culture.</title>
        <authorList>
            <person name="Gilroy R."/>
            <person name="Ravi A."/>
            <person name="Getino M."/>
            <person name="Pursley I."/>
            <person name="Horton D.L."/>
            <person name="Alikhan N.F."/>
            <person name="Baker D."/>
            <person name="Gharbi K."/>
            <person name="Hall N."/>
            <person name="Watson M."/>
            <person name="Adriaenssens E.M."/>
            <person name="Foster-Nyarko E."/>
            <person name="Jarju S."/>
            <person name="Secka A."/>
            <person name="Antonio M."/>
            <person name="Oren A."/>
            <person name="Chaudhuri R.R."/>
            <person name="La Ragione R."/>
            <person name="Hildebrand F."/>
            <person name="Pallen M.J."/>
        </authorList>
    </citation>
    <scope>NUCLEOTIDE SEQUENCE</scope>
    <source>
        <strain evidence="1">CHK183-6373</strain>
    </source>
</reference>
<accession>A0A9D1P8A5</accession>
<comment type="caution">
    <text evidence="1">The sequence shown here is derived from an EMBL/GenBank/DDBJ whole genome shotgun (WGS) entry which is preliminary data.</text>
</comment>
<dbReference type="Proteomes" id="UP000886884">
    <property type="component" value="Unassembled WGS sequence"/>
</dbReference>
<evidence type="ECO:0000313" key="1">
    <source>
        <dbReference type="EMBL" id="HIV27503.1"/>
    </source>
</evidence>
<gene>
    <name evidence="1" type="ORF">IAA64_06010</name>
</gene>
<dbReference type="EMBL" id="DVOT01000110">
    <property type="protein sequence ID" value="HIV27503.1"/>
    <property type="molecule type" value="Genomic_DNA"/>
</dbReference>
<organism evidence="1 2">
    <name type="scientific">Candidatus Ornithocaccomicrobium faecavium</name>
    <dbReference type="NCBI Taxonomy" id="2840890"/>
    <lineage>
        <taxon>Bacteria</taxon>
        <taxon>Bacillati</taxon>
        <taxon>Bacillota</taxon>
        <taxon>Clostridia</taxon>
        <taxon>Candidatus Ornithocaccomicrobium</taxon>
    </lineage>
</organism>
<evidence type="ECO:0000313" key="2">
    <source>
        <dbReference type="Proteomes" id="UP000886884"/>
    </source>
</evidence>
<proteinExistence type="predicted"/>
<protein>
    <submittedName>
        <fullName evidence="1">Uncharacterized protein</fullName>
    </submittedName>
</protein>
<dbReference type="AlphaFoldDB" id="A0A9D1P8A5"/>
<sequence>MKIEVKIESMGEQGELERREIAKNAEAMLCTLVRSIPIPGGLKVWVDGMIYGRLSERMAATALGTLAGRYMANNKMPLLRRIVFAFDAARWATRQMRKLRRGKNNEG</sequence>
<reference evidence="1" key="1">
    <citation type="submission" date="2020-10" db="EMBL/GenBank/DDBJ databases">
        <authorList>
            <person name="Gilroy R."/>
        </authorList>
    </citation>
    <scope>NUCLEOTIDE SEQUENCE</scope>
    <source>
        <strain evidence="1">CHK183-6373</strain>
    </source>
</reference>